<dbReference type="HOGENOM" id="CLU_1552280_0_0_4"/>
<evidence type="ECO:0000256" key="7">
    <source>
        <dbReference type="ARBA" id="ARBA00022927"/>
    </source>
</evidence>
<evidence type="ECO:0000313" key="15">
    <source>
        <dbReference type="Proteomes" id="UP000028945"/>
    </source>
</evidence>
<reference evidence="14 15" key="1">
    <citation type="journal article" date="2014" name="BMC Genomics">
        <title>A genomic perspective on a new bacterial genus and species from the Alcaligenaceae family, Basilea psittacipulmonis.</title>
        <authorList>
            <person name="Whiteson K.L."/>
            <person name="Hernandez D."/>
            <person name="Lazarevic V."/>
            <person name="Gaia N."/>
            <person name="Farinelli L."/>
            <person name="Francois P."/>
            <person name="Pilo P."/>
            <person name="Frey J."/>
            <person name="Schrenzel J."/>
        </authorList>
    </citation>
    <scope>NUCLEOTIDE SEQUENCE [LARGE SCALE GENOMIC DNA]</scope>
    <source>
        <strain evidence="14 15">DSM 24701</strain>
    </source>
</reference>
<evidence type="ECO:0000256" key="13">
    <source>
        <dbReference type="SAM" id="SignalP"/>
    </source>
</evidence>
<comment type="similarity">
    <text evidence="2">Belongs to the LolB family.</text>
</comment>
<accession>A0A077DE85</accession>
<comment type="subcellular location">
    <subcellularLocation>
        <location evidence="1">Cell outer membrane</location>
        <topology evidence="1">Lipid-anchor</topology>
    </subcellularLocation>
</comment>
<evidence type="ECO:0000256" key="11">
    <source>
        <dbReference type="ARBA" id="ARBA00023237"/>
    </source>
</evidence>
<keyword evidence="15" id="KW-1185">Reference proteome</keyword>
<dbReference type="KEGG" id="bpsi:IX83_03360"/>
<evidence type="ECO:0000256" key="5">
    <source>
        <dbReference type="ARBA" id="ARBA00022448"/>
    </source>
</evidence>
<keyword evidence="8" id="KW-0472">Membrane</keyword>
<evidence type="ECO:0000256" key="6">
    <source>
        <dbReference type="ARBA" id="ARBA00022729"/>
    </source>
</evidence>
<protein>
    <recommendedName>
        <fullName evidence="4">Outer-membrane lipoprotein LolB</fullName>
    </recommendedName>
</protein>
<evidence type="ECO:0000256" key="10">
    <source>
        <dbReference type="ARBA" id="ARBA00023186"/>
    </source>
</evidence>
<name>A0A077DE85_9BURK</name>
<organism evidence="14 15">
    <name type="scientific">Basilea psittacipulmonis DSM 24701</name>
    <dbReference type="NCBI Taxonomy" id="1072685"/>
    <lineage>
        <taxon>Bacteria</taxon>
        <taxon>Pseudomonadati</taxon>
        <taxon>Pseudomonadota</taxon>
        <taxon>Betaproteobacteria</taxon>
        <taxon>Burkholderiales</taxon>
        <taxon>Alcaligenaceae</taxon>
        <taxon>Basilea</taxon>
    </lineage>
</organism>
<dbReference type="SUPFAM" id="SSF89392">
    <property type="entry name" value="Prokaryotic lipoproteins and lipoprotein localization factors"/>
    <property type="match status" value="1"/>
</dbReference>
<dbReference type="RefSeq" id="WP_038499137.1">
    <property type="nucleotide sequence ID" value="NZ_AFWK01000019.1"/>
</dbReference>
<evidence type="ECO:0000313" key="14">
    <source>
        <dbReference type="EMBL" id="AIL32471.1"/>
    </source>
</evidence>
<feature type="signal peptide" evidence="13">
    <location>
        <begin position="1"/>
        <end position="26"/>
    </location>
</feature>
<dbReference type="InterPro" id="IPR004565">
    <property type="entry name" value="OM_lipoprot_LolB"/>
</dbReference>
<keyword evidence="11" id="KW-0998">Cell outer membrane</keyword>
<evidence type="ECO:0000256" key="1">
    <source>
        <dbReference type="ARBA" id="ARBA00004459"/>
    </source>
</evidence>
<keyword evidence="9" id="KW-0564">Palmitate</keyword>
<comment type="subunit">
    <text evidence="3">Monomer.</text>
</comment>
<dbReference type="Proteomes" id="UP000028945">
    <property type="component" value="Chromosome"/>
</dbReference>
<evidence type="ECO:0000256" key="12">
    <source>
        <dbReference type="ARBA" id="ARBA00023288"/>
    </source>
</evidence>
<evidence type="ECO:0000256" key="4">
    <source>
        <dbReference type="ARBA" id="ARBA00016202"/>
    </source>
</evidence>
<evidence type="ECO:0000256" key="3">
    <source>
        <dbReference type="ARBA" id="ARBA00011245"/>
    </source>
</evidence>
<feature type="chain" id="PRO_5001717520" description="Outer-membrane lipoprotein LolB" evidence="13">
    <location>
        <begin position="27"/>
        <end position="172"/>
    </location>
</feature>
<keyword evidence="7" id="KW-0653">Protein transport</keyword>
<dbReference type="AlphaFoldDB" id="A0A077DE85"/>
<keyword evidence="6 13" id="KW-0732">Signal</keyword>
<dbReference type="GO" id="GO:0015031">
    <property type="term" value="P:protein transport"/>
    <property type="evidence" value="ECO:0007669"/>
    <property type="project" value="UniProtKB-KW"/>
</dbReference>
<keyword evidence="12" id="KW-0449">Lipoprotein</keyword>
<evidence type="ECO:0000256" key="8">
    <source>
        <dbReference type="ARBA" id="ARBA00023136"/>
    </source>
</evidence>
<evidence type="ECO:0000256" key="2">
    <source>
        <dbReference type="ARBA" id="ARBA00009696"/>
    </source>
</evidence>
<dbReference type="InterPro" id="IPR029046">
    <property type="entry name" value="LolA/LolB/LppX"/>
</dbReference>
<proteinExistence type="inferred from homology"/>
<dbReference type="GO" id="GO:0009279">
    <property type="term" value="C:cell outer membrane"/>
    <property type="evidence" value="ECO:0007669"/>
    <property type="project" value="UniProtKB-SubCell"/>
</dbReference>
<keyword evidence="5" id="KW-0813">Transport</keyword>
<gene>
    <name evidence="14" type="ORF">IX83_03360</name>
</gene>
<evidence type="ECO:0000256" key="9">
    <source>
        <dbReference type="ARBA" id="ARBA00023139"/>
    </source>
</evidence>
<keyword evidence="10" id="KW-0143">Chaperone</keyword>
<dbReference type="STRING" id="1072685.IX83_03360"/>
<dbReference type="PROSITE" id="PS51257">
    <property type="entry name" value="PROKAR_LIPOPROTEIN"/>
    <property type="match status" value="1"/>
</dbReference>
<dbReference type="Gene3D" id="2.50.20.10">
    <property type="entry name" value="Lipoprotein localisation LolA/LolB/LppX"/>
    <property type="match status" value="1"/>
</dbReference>
<dbReference type="Pfam" id="PF03550">
    <property type="entry name" value="LolB"/>
    <property type="match status" value="1"/>
</dbReference>
<sequence>MINKIIKWPLLLLVLFLTACSSLKKAEETPSLVKEGRIAVVVSQLLPKKRSADTFNFMWRDFDRRTQELIFTNTLGITVAKIIDDGHKISVQSALGDDKVFSSWDEFSQYYFGQLLPLDQIRPLFYGETIHLSEPWKVDTLEYNQKQAIKKLVVSSDDLNGRRVKLTIVVTK</sequence>
<dbReference type="EMBL" id="CP009238">
    <property type="protein sequence ID" value="AIL32471.1"/>
    <property type="molecule type" value="Genomic_DNA"/>
</dbReference>